<proteinExistence type="predicted"/>
<comment type="caution">
    <text evidence="7">The sequence shown here is derived from an EMBL/GenBank/DDBJ whole genome shotgun (WGS) entry which is preliminary data.</text>
</comment>
<evidence type="ECO:0000256" key="5">
    <source>
        <dbReference type="SAM" id="Coils"/>
    </source>
</evidence>
<keyword evidence="2" id="KW-0805">Transcription regulation</keyword>
<gene>
    <name evidence="7" type="ORF">N1028_18155</name>
</gene>
<protein>
    <submittedName>
        <fullName evidence="7">TipAS antibiotic-recognition domain-containing protein</fullName>
    </submittedName>
</protein>
<dbReference type="SUPFAM" id="SSF89082">
    <property type="entry name" value="Antibiotic binding domain of TipA-like multidrug resistance regulators"/>
    <property type="match status" value="1"/>
</dbReference>
<feature type="coiled-coil region" evidence="5">
    <location>
        <begin position="77"/>
        <end position="104"/>
    </location>
</feature>
<keyword evidence="1" id="KW-0678">Repressor</keyword>
<evidence type="ECO:0000256" key="1">
    <source>
        <dbReference type="ARBA" id="ARBA00022491"/>
    </source>
</evidence>
<evidence type="ECO:0000256" key="4">
    <source>
        <dbReference type="ARBA" id="ARBA00023163"/>
    </source>
</evidence>
<dbReference type="PRINTS" id="PR00040">
    <property type="entry name" value="HTHMERR"/>
</dbReference>
<dbReference type="InterPro" id="IPR000551">
    <property type="entry name" value="MerR-type_HTH_dom"/>
</dbReference>
<name>A0AA42BX06_9MICO</name>
<dbReference type="PROSITE" id="PS50937">
    <property type="entry name" value="HTH_MERR_2"/>
    <property type="match status" value="1"/>
</dbReference>
<sequence length="260" mass="27944">MTEWSIQELARHAGVTSRTLRHYDAVGLVPPSRVGSNGYRYYDASALVRLQRVLLLRGLGLGLPAIASVLEGSEPPVVALERHLELLSAEHDRLARQRASVRRTIDTLREGGQLMPATMFDGFDHTRHEAEVTERWGAAAYAEGDAWWKSLGQDGRRTFTERLAALNADWQAAAAAPDADPAGPAAQELARRHLEWLASVPGAPGTPGAAEAGPQAFAAYARGLADLYAADPRFAAHYGGTAGAAFVRDALHGHLDVKEA</sequence>
<evidence type="ECO:0000256" key="2">
    <source>
        <dbReference type="ARBA" id="ARBA00023015"/>
    </source>
</evidence>
<keyword evidence="3" id="KW-0238">DNA-binding</keyword>
<dbReference type="Pfam" id="PF13411">
    <property type="entry name" value="MerR_1"/>
    <property type="match status" value="1"/>
</dbReference>
<dbReference type="GO" id="GO:0003700">
    <property type="term" value="F:DNA-binding transcription factor activity"/>
    <property type="evidence" value="ECO:0007669"/>
    <property type="project" value="InterPro"/>
</dbReference>
<dbReference type="RefSeq" id="WP_259530883.1">
    <property type="nucleotide sequence ID" value="NZ_JANLCK010000015.1"/>
</dbReference>
<dbReference type="Gene3D" id="1.10.490.50">
    <property type="entry name" value="Antibiotic binding domain of TipA-like multidrug resistance regulators"/>
    <property type="match status" value="1"/>
</dbReference>
<keyword evidence="5" id="KW-0175">Coiled coil</keyword>
<evidence type="ECO:0000313" key="8">
    <source>
        <dbReference type="Proteomes" id="UP001165587"/>
    </source>
</evidence>
<dbReference type="Pfam" id="PF07739">
    <property type="entry name" value="TipAS"/>
    <property type="match status" value="1"/>
</dbReference>
<evidence type="ECO:0000256" key="3">
    <source>
        <dbReference type="ARBA" id="ARBA00023125"/>
    </source>
</evidence>
<reference evidence="7" key="1">
    <citation type="submission" date="2022-08" db="EMBL/GenBank/DDBJ databases">
        <authorList>
            <person name="Deng Y."/>
            <person name="Han X.-F."/>
            <person name="Zhang Y.-Q."/>
        </authorList>
    </citation>
    <scope>NUCLEOTIDE SEQUENCE</scope>
    <source>
        <strain evidence="7">CPCC 203407</strain>
    </source>
</reference>
<feature type="domain" description="HTH merR-type" evidence="6">
    <location>
        <begin position="3"/>
        <end position="72"/>
    </location>
</feature>
<dbReference type="InterPro" id="IPR047057">
    <property type="entry name" value="MerR_fam"/>
</dbReference>
<dbReference type="PANTHER" id="PTHR30204">
    <property type="entry name" value="REDOX-CYCLING DRUG-SENSING TRANSCRIPTIONAL ACTIVATOR SOXR"/>
    <property type="match status" value="1"/>
</dbReference>
<evidence type="ECO:0000313" key="7">
    <source>
        <dbReference type="EMBL" id="MCS5727823.1"/>
    </source>
</evidence>
<accession>A0AA42BX06</accession>
<dbReference type="SUPFAM" id="SSF46955">
    <property type="entry name" value="Putative DNA-binding domain"/>
    <property type="match status" value="1"/>
</dbReference>
<organism evidence="7 8">
    <name type="scientific">Herbiconiux oxytropis</name>
    <dbReference type="NCBI Taxonomy" id="2970915"/>
    <lineage>
        <taxon>Bacteria</taxon>
        <taxon>Bacillati</taxon>
        <taxon>Actinomycetota</taxon>
        <taxon>Actinomycetes</taxon>
        <taxon>Micrococcales</taxon>
        <taxon>Microbacteriaceae</taxon>
        <taxon>Herbiconiux</taxon>
    </lineage>
</organism>
<dbReference type="InterPro" id="IPR009061">
    <property type="entry name" value="DNA-bd_dom_put_sf"/>
</dbReference>
<dbReference type="InterPro" id="IPR012925">
    <property type="entry name" value="TipAS_dom"/>
</dbReference>
<keyword evidence="4" id="KW-0804">Transcription</keyword>
<keyword evidence="8" id="KW-1185">Reference proteome</keyword>
<dbReference type="PANTHER" id="PTHR30204:SF69">
    <property type="entry name" value="MERR-FAMILY TRANSCRIPTIONAL REGULATOR"/>
    <property type="match status" value="1"/>
</dbReference>
<dbReference type="SMART" id="SM00422">
    <property type="entry name" value="HTH_MERR"/>
    <property type="match status" value="1"/>
</dbReference>
<evidence type="ECO:0000259" key="6">
    <source>
        <dbReference type="PROSITE" id="PS50937"/>
    </source>
</evidence>
<dbReference type="Proteomes" id="UP001165587">
    <property type="component" value="Unassembled WGS sequence"/>
</dbReference>
<dbReference type="AlphaFoldDB" id="A0AA42BX06"/>
<dbReference type="InterPro" id="IPR036244">
    <property type="entry name" value="TipA-like_antibiotic-bd"/>
</dbReference>
<dbReference type="GO" id="GO:0003677">
    <property type="term" value="F:DNA binding"/>
    <property type="evidence" value="ECO:0007669"/>
    <property type="project" value="UniProtKB-KW"/>
</dbReference>
<dbReference type="EMBL" id="JANLCK010000015">
    <property type="protein sequence ID" value="MCS5727823.1"/>
    <property type="molecule type" value="Genomic_DNA"/>
</dbReference>
<dbReference type="Gene3D" id="1.10.1660.10">
    <property type="match status" value="1"/>
</dbReference>